<dbReference type="CDD" id="cd06866">
    <property type="entry name" value="PX_SNX8_Mvp1p_like"/>
    <property type="match status" value="1"/>
</dbReference>
<evidence type="ECO:0000313" key="7">
    <source>
        <dbReference type="EMBL" id="KAJ8318318.1"/>
    </source>
</evidence>
<evidence type="ECO:0000256" key="5">
    <source>
        <dbReference type="ARBA" id="ARBA00023136"/>
    </source>
</evidence>
<comment type="similarity">
    <text evidence="2">Belongs to the sorting nexin family.</text>
</comment>
<comment type="subcellular location">
    <subcellularLocation>
        <location evidence="1">Membrane</location>
        <topology evidence="1">Peripheral membrane protein</topology>
        <orientation evidence="1">Cytoplasmic side</orientation>
    </subcellularLocation>
</comment>
<accession>A0ABQ9FM39</accession>
<feature type="domain" description="PX" evidence="6">
    <location>
        <begin position="102"/>
        <end position="210"/>
    </location>
</feature>
<dbReference type="InterPro" id="IPR035704">
    <property type="entry name" value="SNX8/Mvp1_PX"/>
</dbReference>
<evidence type="ECO:0000256" key="1">
    <source>
        <dbReference type="ARBA" id="ARBA00004287"/>
    </source>
</evidence>
<dbReference type="SMART" id="SM00312">
    <property type="entry name" value="PX"/>
    <property type="match status" value="1"/>
</dbReference>
<dbReference type="Gene3D" id="3.30.1520.10">
    <property type="entry name" value="Phox-like domain"/>
    <property type="match status" value="1"/>
</dbReference>
<comment type="caution">
    <text evidence="7">The sequence shown here is derived from an EMBL/GenBank/DDBJ whole genome shotgun (WGS) entry which is preliminary data.</text>
</comment>
<gene>
    <name evidence="7" type="ORF">KUTeg_003409</name>
</gene>
<name>A0ABQ9FM39_TEGGR</name>
<evidence type="ECO:0000256" key="3">
    <source>
        <dbReference type="ARBA" id="ARBA00022448"/>
    </source>
</evidence>
<dbReference type="CDD" id="cd07597">
    <property type="entry name" value="BAR_SNX8"/>
    <property type="match status" value="1"/>
</dbReference>
<dbReference type="PANTHER" id="PTHR46571">
    <property type="entry name" value="SORTING NEXIN-8"/>
    <property type="match status" value="1"/>
</dbReference>
<keyword evidence="3" id="KW-0813">Transport</keyword>
<dbReference type="InterPro" id="IPR036871">
    <property type="entry name" value="PX_dom_sf"/>
</dbReference>
<dbReference type="Proteomes" id="UP001217089">
    <property type="component" value="Unassembled WGS sequence"/>
</dbReference>
<protein>
    <recommendedName>
        <fullName evidence="6">PX domain-containing protein</fullName>
    </recommendedName>
</protein>
<evidence type="ECO:0000256" key="2">
    <source>
        <dbReference type="ARBA" id="ARBA00010883"/>
    </source>
</evidence>
<dbReference type="InterPro" id="IPR028662">
    <property type="entry name" value="SNX8/Mvp1"/>
</dbReference>
<organism evidence="7 8">
    <name type="scientific">Tegillarca granosa</name>
    <name type="common">Malaysian cockle</name>
    <name type="synonym">Anadara granosa</name>
    <dbReference type="NCBI Taxonomy" id="220873"/>
    <lineage>
        <taxon>Eukaryota</taxon>
        <taxon>Metazoa</taxon>
        <taxon>Spiralia</taxon>
        <taxon>Lophotrochozoa</taxon>
        <taxon>Mollusca</taxon>
        <taxon>Bivalvia</taxon>
        <taxon>Autobranchia</taxon>
        <taxon>Pteriomorphia</taxon>
        <taxon>Arcoida</taxon>
        <taxon>Arcoidea</taxon>
        <taxon>Arcidae</taxon>
        <taxon>Tegillarca</taxon>
    </lineage>
</organism>
<reference evidence="7 8" key="1">
    <citation type="submission" date="2022-12" db="EMBL/GenBank/DDBJ databases">
        <title>Chromosome-level genome of Tegillarca granosa.</title>
        <authorList>
            <person name="Kim J."/>
        </authorList>
    </citation>
    <scope>NUCLEOTIDE SEQUENCE [LARGE SCALE GENOMIC DNA]</scope>
    <source>
        <strain evidence="7">Teg-2019</strain>
        <tissue evidence="7">Adductor muscle</tissue>
    </source>
</reference>
<keyword evidence="5" id="KW-0472">Membrane</keyword>
<dbReference type="Pfam" id="PF00787">
    <property type="entry name" value="PX"/>
    <property type="match status" value="1"/>
</dbReference>
<dbReference type="Gene3D" id="1.20.1270.60">
    <property type="entry name" value="Arfaptin homology (AH) domain/BAR domain"/>
    <property type="match status" value="1"/>
</dbReference>
<dbReference type="EMBL" id="JARBDR010000214">
    <property type="protein sequence ID" value="KAJ8318318.1"/>
    <property type="molecule type" value="Genomic_DNA"/>
</dbReference>
<dbReference type="PANTHER" id="PTHR46571:SF1">
    <property type="entry name" value="SORTING NEXIN-8"/>
    <property type="match status" value="1"/>
</dbReference>
<keyword evidence="8" id="KW-1185">Reference proteome</keyword>
<dbReference type="PROSITE" id="PS50195">
    <property type="entry name" value="PX"/>
    <property type="match status" value="1"/>
</dbReference>
<dbReference type="InterPro" id="IPR001683">
    <property type="entry name" value="PX_dom"/>
</dbReference>
<sequence>MSADLTFGSVPPYYREVYEIVCPHQQQVDQDLFIQLMLKSSLPRQTIMQIWDLVDNKQGYLTRTELPKPTLGDLSDLRATSVKLKRDKNPNILGYSFQELCELDTVKVELVPEKKGLILKHVEYEVTSKRCKSTVLRRYNDFVAFYELLMMRFPYRLIPRLPPKKMMGASREFIEHRRKSLQRFLMLVSRHPQMSDDKLVKFFFTFNGSDMQHKIREQFRGIPDEFMTSNLASKAKDLVPMDTQVQIGNSKEHIRILYNSISKLKDITDRMVSRATGYACDMLQFGQELSSLSNDSTPVSPWATGTNETWQHLKKGFKHISVEYAAIGDKASQEAKETDELVLEKLSSFQDLLNAYKDLCERHEKGVLSDHQRAIQKMGQYKKKKMSATVQGTSEVGTVEQLEQKILEQESQIANMENRNYYSLHCLQMETQLIHANLDIMYHIMGSMAEIQAKAHTELGKVWSEIKPIVDGLQSKDNVSPKRTSPIGSPVNNHAGIVM</sequence>
<dbReference type="SUPFAM" id="SSF64268">
    <property type="entry name" value="PX domain"/>
    <property type="match status" value="1"/>
</dbReference>
<proteinExistence type="inferred from homology"/>
<evidence type="ECO:0000259" key="6">
    <source>
        <dbReference type="PROSITE" id="PS50195"/>
    </source>
</evidence>
<dbReference type="InterPro" id="IPR045734">
    <property type="entry name" value="Snx8_BAR_dom"/>
</dbReference>
<evidence type="ECO:0000313" key="8">
    <source>
        <dbReference type="Proteomes" id="UP001217089"/>
    </source>
</evidence>
<keyword evidence="4" id="KW-0653">Protein transport</keyword>
<dbReference type="Gene3D" id="1.10.238.10">
    <property type="entry name" value="EF-hand"/>
    <property type="match status" value="1"/>
</dbReference>
<evidence type="ECO:0000256" key="4">
    <source>
        <dbReference type="ARBA" id="ARBA00022927"/>
    </source>
</evidence>
<dbReference type="InterPro" id="IPR027267">
    <property type="entry name" value="AH/BAR_dom_sf"/>
</dbReference>
<dbReference type="Pfam" id="PF19566">
    <property type="entry name" value="Snx8_BAR_dom"/>
    <property type="match status" value="1"/>
</dbReference>